<protein>
    <submittedName>
        <fullName evidence="2">Uncharacterized protein</fullName>
    </submittedName>
</protein>
<reference evidence="2" key="1">
    <citation type="submission" date="2023-03" db="EMBL/GenBank/DDBJ databases">
        <title>Massive genome expansion in bonnet fungi (Mycena s.s.) driven by repeated elements and novel gene families across ecological guilds.</title>
        <authorList>
            <consortium name="Lawrence Berkeley National Laboratory"/>
            <person name="Harder C.B."/>
            <person name="Miyauchi S."/>
            <person name="Viragh M."/>
            <person name="Kuo A."/>
            <person name="Thoen E."/>
            <person name="Andreopoulos B."/>
            <person name="Lu D."/>
            <person name="Skrede I."/>
            <person name="Drula E."/>
            <person name="Henrissat B."/>
            <person name="Morin E."/>
            <person name="Kohler A."/>
            <person name="Barry K."/>
            <person name="LaButti K."/>
            <person name="Morin E."/>
            <person name="Salamov A."/>
            <person name="Lipzen A."/>
            <person name="Mereny Z."/>
            <person name="Hegedus B."/>
            <person name="Baldrian P."/>
            <person name="Stursova M."/>
            <person name="Weitz H."/>
            <person name="Taylor A."/>
            <person name="Grigoriev I.V."/>
            <person name="Nagy L.G."/>
            <person name="Martin F."/>
            <person name="Kauserud H."/>
        </authorList>
    </citation>
    <scope>NUCLEOTIDE SEQUENCE</scope>
    <source>
        <strain evidence="2">CBHHK002</strain>
    </source>
</reference>
<evidence type="ECO:0000313" key="3">
    <source>
        <dbReference type="Proteomes" id="UP001218218"/>
    </source>
</evidence>
<dbReference type="Proteomes" id="UP001218218">
    <property type="component" value="Unassembled WGS sequence"/>
</dbReference>
<proteinExistence type="predicted"/>
<organism evidence="2 3">
    <name type="scientific">Mycena albidolilacea</name>
    <dbReference type="NCBI Taxonomy" id="1033008"/>
    <lineage>
        <taxon>Eukaryota</taxon>
        <taxon>Fungi</taxon>
        <taxon>Dikarya</taxon>
        <taxon>Basidiomycota</taxon>
        <taxon>Agaricomycotina</taxon>
        <taxon>Agaricomycetes</taxon>
        <taxon>Agaricomycetidae</taxon>
        <taxon>Agaricales</taxon>
        <taxon>Marasmiineae</taxon>
        <taxon>Mycenaceae</taxon>
        <taxon>Mycena</taxon>
    </lineage>
</organism>
<dbReference type="EMBL" id="JARIHO010000033">
    <property type="protein sequence ID" value="KAJ7333939.1"/>
    <property type="molecule type" value="Genomic_DNA"/>
</dbReference>
<feature type="transmembrane region" description="Helical" evidence="1">
    <location>
        <begin position="92"/>
        <end position="110"/>
    </location>
</feature>
<feature type="transmembrane region" description="Helical" evidence="1">
    <location>
        <begin position="23"/>
        <end position="46"/>
    </location>
</feature>
<keyword evidence="1" id="KW-0472">Membrane</keyword>
<evidence type="ECO:0000256" key="1">
    <source>
        <dbReference type="SAM" id="Phobius"/>
    </source>
</evidence>
<sequence length="533" mass="57928">MLLAMGGQHLEHFVVFSLDRQSIISSVITGASTTFAALYSSVLVLLTQSLAIRRKFLVKQTVTATHDNISAWTGLGAALLGMLNQRSIPASVIETFSVFLYLLNISVVHISTPSLLSLQTFNYSFPTNVTTQGVPQYTESAVATNSTDIDRYIPSLLGTMPDKMDNSNKLGLLDGTLYDVLDDSYTAPDTTVAAVGFNITCQYLPHPNVTWDGSTMTWEVVYPAPFPGIRVSPRLRKPAAGTIEFLFSDNDTLSNSVTMLLVGLQVSDSKSNTPIPITLDPPMIFPSFAEPVTEVQFIRCSQTLVKQIATINTQTQKAITLEPDIRKQGSARSWSPYNGTVPTGFDAELQQWAKWLAAGYSVNFGLSSNASDVMALQFSSMFLIDYLNLWPAPGQQRPSNITLSSLEDAVACLNAPDGKTISSAAAASPVTLLRGSATVYQHIPKARLHASVGPAASICLTLLSLYFCRDQSGSHISFSGSGFLHAIWLFRSHSDLETVLPHVEKPTQNNLRTAGMVPVKLIDQSRMEKYGDN</sequence>
<keyword evidence="3" id="KW-1185">Reference proteome</keyword>
<evidence type="ECO:0000313" key="2">
    <source>
        <dbReference type="EMBL" id="KAJ7333939.1"/>
    </source>
</evidence>
<keyword evidence="1" id="KW-1133">Transmembrane helix</keyword>
<gene>
    <name evidence="2" type="ORF">DFH08DRAFT_1019744</name>
</gene>
<name>A0AAD6ZPQ5_9AGAR</name>
<accession>A0AAD6ZPQ5</accession>
<keyword evidence="1" id="KW-0812">Transmembrane</keyword>
<comment type="caution">
    <text evidence="2">The sequence shown here is derived from an EMBL/GenBank/DDBJ whole genome shotgun (WGS) entry which is preliminary data.</text>
</comment>
<dbReference type="AlphaFoldDB" id="A0AAD6ZPQ5"/>